<feature type="binding site" evidence="17">
    <location>
        <position position="175"/>
    </location>
    <ligand>
        <name>ATP</name>
        <dbReference type="ChEBI" id="CHEBI:30616"/>
        <label>1</label>
    </ligand>
</feature>
<evidence type="ECO:0000256" key="3">
    <source>
        <dbReference type="ARBA" id="ARBA00009799"/>
    </source>
</evidence>
<dbReference type="Pfam" id="PF25596">
    <property type="entry name" value="CPSase_L_D1"/>
    <property type="match status" value="2"/>
</dbReference>
<feature type="binding site" evidence="17">
    <location>
        <position position="836"/>
    </location>
    <ligand>
        <name>Mg(2+)</name>
        <dbReference type="ChEBI" id="CHEBI:18420"/>
        <label>4</label>
    </ligand>
</feature>
<dbReference type="Pfam" id="PF02142">
    <property type="entry name" value="MGS"/>
    <property type="match status" value="1"/>
</dbReference>
<dbReference type="EC" id="6.3.4.16" evidence="17"/>
<feature type="binding site" evidence="17">
    <location>
        <position position="284"/>
    </location>
    <ligand>
        <name>Mg(2+)</name>
        <dbReference type="ChEBI" id="CHEBI:18420"/>
        <label>1</label>
    </ligand>
</feature>
<dbReference type="InterPro" id="IPR016185">
    <property type="entry name" value="PreATP-grasp_dom_sf"/>
</dbReference>
<comment type="subunit">
    <text evidence="17">Composed of two chains; the small (or glutamine) chain promotes the hydrolysis of glutamine to ammonia, which is used by the large (or ammonia) chain to synthesize carbamoyl phosphate. Tetramer of heterodimers (alpha,beta)4.</text>
</comment>
<dbReference type="Gene3D" id="3.30.470.20">
    <property type="entry name" value="ATP-grasp fold, B domain"/>
    <property type="match status" value="2"/>
</dbReference>
<dbReference type="NCBIfam" id="NF009455">
    <property type="entry name" value="PRK12815.1"/>
    <property type="match status" value="1"/>
</dbReference>
<feature type="binding site" evidence="17">
    <location>
        <position position="300"/>
    </location>
    <ligand>
        <name>Mn(2+)</name>
        <dbReference type="ChEBI" id="CHEBI:29035"/>
        <label>2</label>
    </ligand>
</feature>
<dbReference type="CDD" id="cd01424">
    <property type="entry name" value="MGS_CPS_II"/>
    <property type="match status" value="1"/>
</dbReference>
<dbReference type="GO" id="GO:0004088">
    <property type="term" value="F:carbamoyl-phosphate synthase (glutamine-hydrolyzing) activity"/>
    <property type="evidence" value="ECO:0007669"/>
    <property type="project" value="UniProtKB-UniRule"/>
</dbReference>
<dbReference type="EC" id="6.3.5.5" evidence="17"/>
<protein>
    <recommendedName>
        <fullName evidence="17">Carbamoyl phosphate synthase large chain</fullName>
        <ecNumber evidence="17">6.3.4.16</ecNumber>
        <ecNumber evidence="17">6.3.5.5</ecNumber>
    </recommendedName>
    <alternativeName>
        <fullName evidence="17">Carbamoyl phosphate synthetase ammonia chain</fullName>
    </alternativeName>
</protein>
<keyword evidence="13" id="KW-0464">Manganese</keyword>
<feature type="binding site" evidence="17">
    <location>
        <position position="779"/>
    </location>
    <ligand>
        <name>ATP</name>
        <dbReference type="ChEBI" id="CHEBI:30616"/>
        <label>2</label>
    </ligand>
</feature>
<comment type="caution">
    <text evidence="20">The sequence shown here is derived from an EMBL/GenBank/DDBJ whole genome shotgun (WGS) entry which is preliminary data.</text>
</comment>
<feature type="binding site" evidence="17">
    <location>
        <position position="243"/>
    </location>
    <ligand>
        <name>ATP</name>
        <dbReference type="ChEBI" id="CHEBI:30616"/>
        <label>1</label>
    </ligand>
</feature>
<dbReference type="HAMAP" id="MF_01210_A">
    <property type="entry name" value="CPSase_L_chain_A"/>
    <property type="match status" value="1"/>
</dbReference>
<comment type="catalytic activity">
    <reaction evidence="14 17">
        <text>hydrogencarbonate + NH4(+) + 2 ATP = carbamoyl phosphate + 2 ADP + phosphate + 2 H(+)</text>
        <dbReference type="Rhea" id="RHEA:18029"/>
        <dbReference type="ChEBI" id="CHEBI:15378"/>
        <dbReference type="ChEBI" id="CHEBI:17544"/>
        <dbReference type="ChEBI" id="CHEBI:28938"/>
        <dbReference type="ChEBI" id="CHEBI:30616"/>
        <dbReference type="ChEBI" id="CHEBI:43474"/>
        <dbReference type="ChEBI" id="CHEBI:58228"/>
        <dbReference type="ChEBI" id="CHEBI:456216"/>
        <dbReference type="EC" id="6.3.4.16"/>
    </reaction>
</comment>
<gene>
    <name evidence="17" type="primary">carB</name>
    <name evidence="20" type="ORF">EDD63_1515</name>
</gene>
<dbReference type="GO" id="GO:0006526">
    <property type="term" value="P:L-arginine biosynthetic process"/>
    <property type="evidence" value="ECO:0007669"/>
    <property type="project" value="UniProtKB-UniRule"/>
</dbReference>
<evidence type="ECO:0000256" key="10">
    <source>
        <dbReference type="ARBA" id="ARBA00022840"/>
    </source>
</evidence>
<dbReference type="HAMAP" id="MF_01210_B">
    <property type="entry name" value="CPSase_L_chain_B"/>
    <property type="match status" value="1"/>
</dbReference>
<feature type="domain" description="ATP-grasp" evidence="18">
    <location>
        <begin position="671"/>
        <end position="863"/>
    </location>
</feature>
<evidence type="ECO:0000256" key="14">
    <source>
        <dbReference type="ARBA" id="ARBA00047359"/>
    </source>
</evidence>
<dbReference type="GO" id="GO:0005737">
    <property type="term" value="C:cytoplasm"/>
    <property type="evidence" value="ECO:0007669"/>
    <property type="project" value="TreeGrafter"/>
</dbReference>
<dbReference type="FunFam" id="1.10.1030.10:FF:000002">
    <property type="entry name" value="Carbamoyl-phosphate synthase large chain"/>
    <property type="match status" value="1"/>
</dbReference>
<dbReference type="InterPro" id="IPR006275">
    <property type="entry name" value="CPSase_lsu"/>
</dbReference>
<reference evidence="20 21" key="1">
    <citation type="submission" date="2019-03" db="EMBL/GenBank/DDBJ databases">
        <title>Genomic Encyclopedia of Type Strains, Phase IV (KMG-IV): sequencing the most valuable type-strain genomes for metagenomic binning, comparative biology and taxonomic classification.</title>
        <authorList>
            <person name="Goeker M."/>
        </authorList>
    </citation>
    <scope>NUCLEOTIDE SEQUENCE [LARGE SCALE GENOMIC DNA]</scope>
    <source>
        <strain evidence="20 21">DSM 28867</strain>
    </source>
</reference>
<dbReference type="OrthoDB" id="9804197at2"/>
<evidence type="ECO:0000256" key="6">
    <source>
        <dbReference type="ARBA" id="ARBA00022605"/>
    </source>
</evidence>
<dbReference type="InterPro" id="IPR005483">
    <property type="entry name" value="CPSase_dom"/>
</dbReference>
<dbReference type="FunFam" id="3.30.1490.20:FF:000001">
    <property type="entry name" value="Carbamoyl-phosphate synthase large chain"/>
    <property type="match status" value="1"/>
</dbReference>
<feature type="binding site" evidence="17">
    <location>
        <position position="242"/>
    </location>
    <ligand>
        <name>ATP</name>
        <dbReference type="ChEBI" id="CHEBI:30616"/>
        <label>1</label>
    </ligand>
</feature>
<comment type="domain">
    <text evidence="17">The large subunit is composed of 2 ATP-grasp domains that are involved in binding the 2 ATP molecules needed for carbamoyl phosphate synthesis. The N-terminal ATP-grasp domain (referred to as the carboxyphosphate synthetic component) catalyzes the ATP-dependent phosphorylation of hydrogencarbonate to carboxyphosphate and the subsequent nucleophilic attack by ammonia to form a carbamate intermediate. The C-terminal ATP-grasp domain (referred to as the carbamoyl phosphate synthetic component) then catalyzes the phosphorylation of carbamate with the second ATP to form the end product carbamoyl phosphate. The reactive and unstable enzyme intermediates are sequentially channeled from one active site to the next through the interior of the protein over a distance of at least 96 A.</text>
</comment>
<evidence type="ECO:0000256" key="5">
    <source>
        <dbReference type="ARBA" id="ARBA00022598"/>
    </source>
</evidence>
<dbReference type="PROSITE" id="PS51855">
    <property type="entry name" value="MGS"/>
    <property type="match status" value="1"/>
</dbReference>
<dbReference type="InterPro" id="IPR013815">
    <property type="entry name" value="ATP_grasp_subdomain_1"/>
</dbReference>
<feature type="binding site" evidence="17">
    <location>
        <position position="298"/>
    </location>
    <ligand>
        <name>Mn(2+)</name>
        <dbReference type="ChEBI" id="CHEBI:29035"/>
        <label>1</label>
    </ligand>
</feature>
<keyword evidence="6 17" id="KW-0028">Amino-acid biosynthesis</keyword>
<dbReference type="SUPFAM" id="SSF48108">
    <property type="entry name" value="Carbamoyl phosphate synthetase, large subunit connection domain"/>
    <property type="match status" value="1"/>
</dbReference>
<feature type="binding site" evidence="17">
    <location>
        <position position="753"/>
    </location>
    <ligand>
        <name>ATP</name>
        <dbReference type="ChEBI" id="CHEBI:30616"/>
        <label>2</label>
    </ligand>
</feature>
<comment type="cofactor">
    <cofactor evidence="17">
        <name>Mg(2+)</name>
        <dbReference type="ChEBI" id="CHEBI:18420"/>
    </cofactor>
    <cofactor evidence="17">
        <name>Mn(2+)</name>
        <dbReference type="ChEBI" id="CHEBI:29035"/>
    </cofactor>
    <text evidence="17">Binds 4 Mg(2+) or Mn(2+) ions per subunit.</text>
</comment>
<feature type="binding site" evidence="17">
    <location>
        <position position="298"/>
    </location>
    <ligand>
        <name>Mn(2+)</name>
        <dbReference type="ChEBI" id="CHEBI:29035"/>
        <label>2</label>
    </ligand>
</feature>
<feature type="binding site" evidence="17">
    <location>
        <position position="298"/>
    </location>
    <ligand>
        <name>Mg(2+)</name>
        <dbReference type="ChEBI" id="CHEBI:18420"/>
        <label>1</label>
    </ligand>
</feature>
<dbReference type="Pfam" id="PF02786">
    <property type="entry name" value="CPSase_L_D2"/>
    <property type="match status" value="2"/>
</dbReference>
<feature type="binding site" evidence="17">
    <location>
        <position position="298"/>
    </location>
    <ligand>
        <name>ATP</name>
        <dbReference type="ChEBI" id="CHEBI:30616"/>
        <label>1</label>
    </ligand>
</feature>
<feature type="binding site" evidence="17">
    <location>
        <position position="821"/>
    </location>
    <ligand>
        <name>ATP</name>
        <dbReference type="ChEBI" id="CHEBI:30616"/>
        <label>2</label>
    </ligand>
</feature>
<evidence type="ECO:0000313" key="21">
    <source>
        <dbReference type="Proteomes" id="UP000294743"/>
    </source>
</evidence>
<evidence type="ECO:0000256" key="2">
    <source>
        <dbReference type="ARBA" id="ARBA00005077"/>
    </source>
</evidence>
<dbReference type="NCBIfam" id="TIGR01369">
    <property type="entry name" value="CPSaseII_lrg"/>
    <property type="match status" value="1"/>
</dbReference>
<keyword evidence="8 17" id="KW-0677">Repeat</keyword>
<feature type="binding site" evidence="17">
    <location>
        <position position="749"/>
    </location>
    <ligand>
        <name>ATP</name>
        <dbReference type="ChEBI" id="CHEBI:30616"/>
        <label>2</label>
    </ligand>
</feature>
<feature type="binding site" evidence="17">
    <location>
        <position position="836"/>
    </location>
    <ligand>
        <name>Mn(2+)</name>
        <dbReference type="ChEBI" id="CHEBI:29035"/>
        <label>4</label>
    </ligand>
</feature>
<dbReference type="GO" id="GO:0044205">
    <property type="term" value="P:'de novo' UMP biosynthetic process"/>
    <property type="evidence" value="ECO:0007669"/>
    <property type="project" value="UniProtKB-UniRule"/>
</dbReference>
<comment type="caution">
    <text evidence="17">Lacks conserved residue(s) required for the propagation of feature annotation.</text>
</comment>
<keyword evidence="21" id="KW-1185">Reference proteome</keyword>
<evidence type="ECO:0000256" key="4">
    <source>
        <dbReference type="ARBA" id="ARBA00022571"/>
    </source>
</evidence>
<feature type="binding site" evidence="17">
    <location>
        <position position="781"/>
    </location>
    <ligand>
        <name>ATP</name>
        <dbReference type="ChEBI" id="CHEBI:30616"/>
        <label>2</label>
    </ligand>
</feature>
<feature type="binding site" evidence="17">
    <location>
        <position position="834"/>
    </location>
    <ligand>
        <name>Mg(2+)</name>
        <dbReference type="ChEBI" id="CHEBI:18420"/>
        <label>3</label>
    </ligand>
</feature>
<dbReference type="FunFam" id="3.30.470.20:FF:000026">
    <property type="entry name" value="Carbamoyl-phosphate synthase large chain"/>
    <property type="match status" value="1"/>
</dbReference>
<dbReference type="RefSeq" id="WP_134171122.1">
    <property type="nucleotide sequence ID" value="NZ_SODD01000051.1"/>
</dbReference>
<feature type="binding site" evidence="17">
    <location>
        <position position="747"/>
    </location>
    <ligand>
        <name>ATP</name>
        <dbReference type="ChEBI" id="CHEBI:30616"/>
        <label>2</label>
    </ligand>
</feature>
<feature type="binding site" evidence="17">
    <location>
        <position position="834"/>
    </location>
    <ligand>
        <name>Mg(2+)</name>
        <dbReference type="ChEBI" id="CHEBI:18420"/>
        <label>4</label>
    </ligand>
</feature>
<evidence type="ECO:0000256" key="7">
    <source>
        <dbReference type="ARBA" id="ARBA00022723"/>
    </source>
</evidence>
<dbReference type="InterPro" id="IPR036897">
    <property type="entry name" value="CarbamoylP_synth_lsu_oligo_sf"/>
</dbReference>
<dbReference type="InterPro" id="IPR036914">
    <property type="entry name" value="MGS-like_dom_sf"/>
</dbReference>
<comment type="function">
    <text evidence="16">Small subunit of the glutamine-dependent carbamoyl phosphate synthetase (CPSase). CPSase catalyzes the formation of carbamoyl phosphate from the ammonia moiety of glutamine, carbonate, and phosphate donated by ATP, constituting the first step of the biosynthetic pathway leading to pyrimidine nucleotides. The large subunit (synthetase) binds the substrates ammonia (free or transferred from glutamine from the small subunit), hydrogencarbonate and ATP and carries out an ATP-coupled ligase reaction, activating hydrogencarbonate by forming carboxy phosphate which reacts with ammonia to form carbamoyl phosphate.</text>
</comment>
<dbReference type="FunFam" id="3.40.50.20:FF:000002">
    <property type="entry name" value="Carbamoyl-phosphate synthase large chain"/>
    <property type="match status" value="1"/>
</dbReference>
<feature type="binding site" evidence="17">
    <location>
        <position position="298"/>
    </location>
    <ligand>
        <name>Mg(2+)</name>
        <dbReference type="ChEBI" id="CHEBI:18420"/>
        <label>2</label>
    </ligand>
</feature>
<dbReference type="InterPro" id="IPR011607">
    <property type="entry name" value="MGS-like_dom"/>
</dbReference>
<feature type="binding site" evidence="17">
    <location>
        <position position="208"/>
    </location>
    <ligand>
        <name>ATP</name>
        <dbReference type="ChEBI" id="CHEBI:30616"/>
        <label>1</label>
    </ligand>
</feature>
<dbReference type="SMART" id="SM01096">
    <property type="entry name" value="CPSase_L_D3"/>
    <property type="match status" value="1"/>
</dbReference>
<feature type="binding site" evidence="17">
    <location>
        <position position="284"/>
    </location>
    <ligand>
        <name>ATP</name>
        <dbReference type="ChEBI" id="CHEBI:30616"/>
        <label>1</label>
    </ligand>
</feature>
<evidence type="ECO:0000256" key="12">
    <source>
        <dbReference type="ARBA" id="ARBA00022975"/>
    </source>
</evidence>
<feature type="binding site" evidence="17">
    <location>
        <position position="778"/>
    </location>
    <ligand>
        <name>ATP</name>
        <dbReference type="ChEBI" id="CHEBI:30616"/>
        <label>2</label>
    </ligand>
</feature>
<feature type="binding site" evidence="17">
    <location>
        <position position="169"/>
    </location>
    <ligand>
        <name>ATP</name>
        <dbReference type="ChEBI" id="CHEBI:30616"/>
        <label>1</label>
    </ligand>
</feature>
<dbReference type="Pfam" id="PF02787">
    <property type="entry name" value="CPSase_L_D3"/>
    <property type="match status" value="1"/>
</dbReference>
<evidence type="ECO:0000256" key="16">
    <source>
        <dbReference type="ARBA" id="ARBA00060037"/>
    </source>
</evidence>
<feature type="binding site" evidence="17">
    <location>
        <position position="834"/>
    </location>
    <ligand>
        <name>Mn(2+)</name>
        <dbReference type="ChEBI" id="CHEBI:29035"/>
        <label>3</label>
    </ligand>
</feature>
<dbReference type="FunFam" id="3.30.470.20:FF:000001">
    <property type="entry name" value="Carbamoyl-phosphate synthase large chain"/>
    <property type="match status" value="1"/>
</dbReference>
<dbReference type="Gene3D" id="3.40.50.1380">
    <property type="entry name" value="Methylglyoxal synthase-like domain"/>
    <property type="match status" value="1"/>
</dbReference>
<evidence type="ECO:0000256" key="17">
    <source>
        <dbReference type="HAMAP-Rule" id="MF_01210"/>
    </source>
</evidence>
<proteinExistence type="inferred from homology"/>
<dbReference type="PROSITE" id="PS00867">
    <property type="entry name" value="CPSASE_2"/>
    <property type="match status" value="2"/>
</dbReference>
<dbReference type="PANTHER" id="PTHR11405:SF53">
    <property type="entry name" value="CARBAMOYL-PHOSPHATE SYNTHASE [AMMONIA], MITOCHONDRIAL"/>
    <property type="match status" value="1"/>
</dbReference>
<feature type="domain" description="ATP-grasp" evidence="18">
    <location>
        <begin position="133"/>
        <end position="327"/>
    </location>
</feature>
<organism evidence="20 21">
    <name type="scientific">Breznakia blatticola</name>
    <dbReference type="NCBI Taxonomy" id="1754012"/>
    <lineage>
        <taxon>Bacteria</taxon>
        <taxon>Bacillati</taxon>
        <taxon>Bacillota</taxon>
        <taxon>Erysipelotrichia</taxon>
        <taxon>Erysipelotrichales</taxon>
        <taxon>Erysipelotrichaceae</taxon>
        <taxon>Breznakia</taxon>
    </lineage>
</organism>
<dbReference type="EMBL" id="SODD01000051">
    <property type="protein sequence ID" value="TDW12636.1"/>
    <property type="molecule type" value="Genomic_DNA"/>
</dbReference>
<dbReference type="SMART" id="SM00851">
    <property type="entry name" value="MGS"/>
    <property type="match status" value="1"/>
</dbReference>
<dbReference type="SUPFAM" id="SSF56059">
    <property type="entry name" value="Glutathione synthetase ATP-binding domain-like"/>
    <property type="match status" value="2"/>
</dbReference>
<dbReference type="InterPro" id="IPR058047">
    <property type="entry name" value="CPSase_preATP-grasp"/>
</dbReference>
<dbReference type="UniPathway" id="UPA00070">
    <property type="reaction ID" value="UER00115"/>
</dbReference>
<feature type="binding site" evidence="17">
    <location>
        <position position="780"/>
    </location>
    <ligand>
        <name>ATP</name>
        <dbReference type="ChEBI" id="CHEBI:30616"/>
        <label>2</label>
    </ligand>
</feature>
<feature type="binding site" evidence="17">
    <location>
        <position position="215"/>
    </location>
    <ligand>
        <name>ATP</name>
        <dbReference type="ChEBI" id="CHEBI:30616"/>
        <label>1</label>
    </ligand>
</feature>
<dbReference type="AlphaFoldDB" id="A0A4R7Z9P4"/>
<evidence type="ECO:0000259" key="18">
    <source>
        <dbReference type="PROSITE" id="PS50975"/>
    </source>
</evidence>
<keyword evidence="4 17" id="KW-0055">Arginine biosynthesis</keyword>
<evidence type="ECO:0000259" key="19">
    <source>
        <dbReference type="PROSITE" id="PS51855"/>
    </source>
</evidence>
<feature type="binding site" evidence="17">
    <location>
        <position position="284"/>
    </location>
    <ligand>
        <name>Mn(2+)</name>
        <dbReference type="ChEBI" id="CHEBI:29035"/>
        <label>1</label>
    </ligand>
</feature>
<evidence type="ECO:0000256" key="11">
    <source>
        <dbReference type="ARBA" id="ARBA00022842"/>
    </source>
</evidence>
<comment type="cofactor">
    <cofactor evidence="1">
        <name>Mn(2+)</name>
        <dbReference type="ChEBI" id="CHEBI:29035"/>
    </cofactor>
</comment>
<feature type="region of interest" description="Carboxyphosphate synthetic domain" evidence="17">
    <location>
        <begin position="1"/>
        <end position="401"/>
    </location>
</feature>
<feature type="binding site" evidence="17">
    <location>
        <position position="707"/>
    </location>
    <ligand>
        <name>ATP</name>
        <dbReference type="ChEBI" id="CHEBI:30616"/>
        <label>2</label>
    </ligand>
</feature>
<dbReference type="NCBIfam" id="NF003671">
    <property type="entry name" value="PRK05294.1"/>
    <property type="match status" value="1"/>
</dbReference>
<keyword evidence="12 17" id="KW-0665">Pyrimidine biosynthesis</keyword>
<feature type="binding site" evidence="17">
    <location>
        <position position="241"/>
    </location>
    <ligand>
        <name>ATP</name>
        <dbReference type="ChEBI" id="CHEBI:30616"/>
        <label>1</label>
    </ligand>
</feature>
<dbReference type="SUPFAM" id="SSF52335">
    <property type="entry name" value="Methylglyoxal synthase-like"/>
    <property type="match status" value="1"/>
</dbReference>
<dbReference type="Proteomes" id="UP000294743">
    <property type="component" value="Unassembled WGS sequence"/>
</dbReference>
<dbReference type="PROSITE" id="PS50975">
    <property type="entry name" value="ATP_GRASP"/>
    <property type="match status" value="2"/>
</dbReference>
<dbReference type="FunFam" id="3.40.50.20:FF:000001">
    <property type="entry name" value="Carbamoyl-phosphate synthase large chain"/>
    <property type="match status" value="1"/>
</dbReference>
<comment type="pathway">
    <text evidence="2 17">Amino-acid biosynthesis; L-arginine biosynthesis; carbamoyl phosphate from bicarbonate: step 1/1.</text>
</comment>
<name>A0A4R7Z9P4_9FIRM</name>
<evidence type="ECO:0000256" key="8">
    <source>
        <dbReference type="ARBA" id="ARBA00022737"/>
    </source>
</evidence>
<evidence type="ECO:0000256" key="1">
    <source>
        <dbReference type="ARBA" id="ARBA00001936"/>
    </source>
</evidence>
<dbReference type="GO" id="GO:0004087">
    <property type="term" value="F:carbamoyl-phosphate synthase (ammonia) activity"/>
    <property type="evidence" value="ECO:0007669"/>
    <property type="project" value="UniProtKB-EC"/>
</dbReference>
<dbReference type="InterPro" id="IPR033937">
    <property type="entry name" value="MGS_CPS_CarB"/>
</dbReference>
<feature type="binding site" evidence="17">
    <location>
        <position position="834"/>
    </location>
    <ligand>
        <name>Mn(2+)</name>
        <dbReference type="ChEBI" id="CHEBI:29035"/>
        <label>4</label>
    </ligand>
</feature>
<feature type="binding site" evidence="17">
    <location>
        <position position="834"/>
    </location>
    <ligand>
        <name>ATP</name>
        <dbReference type="ChEBI" id="CHEBI:30616"/>
        <label>2</label>
    </ligand>
</feature>
<keyword evidence="10 17" id="KW-0067">ATP-binding</keyword>
<sequence>MPKRNDIKKIMVIGSGPIVIGQAAEFDYAGTQACQALREEGYEVILINSNPATIMTDREIADKVYIEPLTLEFASKIIHKEKPDAILGTLGGQTGLNLVVELSNAGILEKENVEILGTKLDAIEKAEDREKFKALMEELGQPIPDSLIVHTVEEALVFANEIGYPVVVRPAFTLGGTGGGFARDDEELKDIAKNGLKLSPVTQCLIEKSIAGYKEIEYEVMRDNNDNAIMVCSMENVDPVGIHTGDSIVVAPVQTLSDREHQMLRNASLDIIRALEICGGCNVQLALDPHSFNYYVIEVNPRVSRSSALASKATGYPIAKLAAKVAVGLTLDEILNPVTQTSYACFEPSIDYIVAKLPRFPFDKFPSADRRLGTQMKATGEVMSIGRNFEESLLKAIRSIEMKVDHIQIKEMDDMSDEELWKKAKWRDDERIYAVMELIRRGASFEDIFELTMIDPFFLAKLKNIHKMEEELKYNVGDVDVLRKVKRNGFSDSYIARVWNMSEDDIYNLRKKENMIPVYKMVDTCAGEFESHTPYFYSTYLDENESIRTDKKKVIVLGSGPIRIGQGVEFDYATVHCVLALREAGYEAIVVNNNPETVSTDFSISDKLYFEPLTLEDVMHIVDLEDPEGVIVQFGGQTAINLADGLVRRGVKILGTSVENINKAEDRYEFEAMLRKLGIPQPQGETAITVEEALAIASRIGYPVLVRPSYVLGGRAMEIVHSDKDLEVYMTNAMKEISHDAPILVDKYIVGKEVETDAICDGENVYIPGIMEHIERAGVHSGDSISVYPTQTLSKDIKYKIIEYTTKIGKGFNFIGLFNIQFIVDKDDDLFVLEVNPRSSRTVPFLSKITNVPMANIATKAIMGQSLIKQGYLEGIKRETERVYVKAPVFSFAKLRSVDTTLGPEMKSTGESLGGDETLEKALYKAMVAAGTKIPLHGSVLMTIADENKEEALDIARRFEEIGYGIFATSGTCKYLKDHGIRVEEVAKVEQAENDVLDLIIKGKVDYVVNTMSQDKGSRDDGFLIRRFSAENGISCLTSLDTVNAILKVIEAQSFSALPMGDQ</sequence>
<dbReference type="PROSITE" id="PS00866">
    <property type="entry name" value="CPSASE_1"/>
    <property type="match status" value="2"/>
</dbReference>
<feature type="binding site" evidence="17">
    <location>
        <position position="821"/>
    </location>
    <ligand>
        <name>Mn(2+)</name>
        <dbReference type="ChEBI" id="CHEBI:29035"/>
        <label>3</label>
    </ligand>
</feature>
<keyword evidence="5 17" id="KW-0436">Ligase</keyword>
<dbReference type="GO" id="GO:0006541">
    <property type="term" value="P:glutamine metabolic process"/>
    <property type="evidence" value="ECO:0007669"/>
    <property type="project" value="TreeGrafter"/>
</dbReference>
<feature type="region of interest" description="Allosteric domain" evidence="17">
    <location>
        <begin position="932"/>
        <end position="1063"/>
    </location>
</feature>
<feature type="binding site" evidence="17">
    <location>
        <position position="821"/>
    </location>
    <ligand>
        <name>Mg(2+)</name>
        <dbReference type="ChEBI" id="CHEBI:18420"/>
        <label>3</label>
    </ligand>
</feature>
<dbReference type="Gene3D" id="1.10.1030.10">
    <property type="entry name" value="Carbamoyl-phosphate synthetase, large subunit oligomerisation domain"/>
    <property type="match status" value="1"/>
</dbReference>
<dbReference type="GO" id="GO:0005524">
    <property type="term" value="F:ATP binding"/>
    <property type="evidence" value="ECO:0007669"/>
    <property type="project" value="UniProtKB-UniRule"/>
</dbReference>
<dbReference type="PRINTS" id="PR00098">
    <property type="entry name" value="CPSASE"/>
</dbReference>
<dbReference type="GO" id="GO:0046872">
    <property type="term" value="F:metal ion binding"/>
    <property type="evidence" value="ECO:0007669"/>
    <property type="project" value="UniProtKB-KW"/>
</dbReference>
<feature type="domain" description="MGS-like" evidence="19">
    <location>
        <begin position="932"/>
        <end position="1063"/>
    </location>
</feature>
<dbReference type="PANTHER" id="PTHR11405">
    <property type="entry name" value="CARBAMOYLTRANSFERASE FAMILY MEMBER"/>
    <property type="match status" value="1"/>
</dbReference>
<comment type="catalytic activity">
    <reaction evidence="15 17">
        <text>hydrogencarbonate + L-glutamine + 2 ATP + H2O = carbamoyl phosphate + L-glutamate + 2 ADP + phosphate + 2 H(+)</text>
        <dbReference type="Rhea" id="RHEA:18633"/>
        <dbReference type="ChEBI" id="CHEBI:15377"/>
        <dbReference type="ChEBI" id="CHEBI:15378"/>
        <dbReference type="ChEBI" id="CHEBI:17544"/>
        <dbReference type="ChEBI" id="CHEBI:29985"/>
        <dbReference type="ChEBI" id="CHEBI:30616"/>
        <dbReference type="ChEBI" id="CHEBI:43474"/>
        <dbReference type="ChEBI" id="CHEBI:58228"/>
        <dbReference type="ChEBI" id="CHEBI:58359"/>
        <dbReference type="ChEBI" id="CHEBI:456216"/>
        <dbReference type="EC" id="6.3.5.5"/>
    </reaction>
</comment>
<dbReference type="InterPro" id="IPR005479">
    <property type="entry name" value="CPAse_ATP-bd"/>
</dbReference>
<dbReference type="InterPro" id="IPR005480">
    <property type="entry name" value="CPSase_lsu_oligo"/>
</dbReference>
<dbReference type="InterPro" id="IPR011761">
    <property type="entry name" value="ATP-grasp"/>
</dbReference>
<comment type="similarity">
    <text evidence="3 17">Belongs to the CarB family.</text>
</comment>
<evidence type="ECO:0000256" key="15">
    <source>
        <dbReference type="ARBA" id="ARBA00048816"/>
    </source>
</evidence>
<evidence type="ECO:0000256" key="13">
    <source>
        <dbReference type="ARBA" id="ARBA00023211"/>
    </source>
</evidence>
<comment type="function">
    <text evidence="17">Large subunit of the glutamine-dependent carbamoyl phosphate synthetase (CPSase). CPSase catalyzes the formation of carbamoyl phosphate from the ammonia moiety of glutamine, carbonate, and phosphate donated by ATP, constituting the first step of 2 biosynthetic pathways, one leading to arginine and/or urea and the other to pyrimidine nucleotides. The large subunit (synthetase) binds the substrates ammonia (free or transferred from glutamine from the small subunit), hydrogencarbonate and ATP and carries out an ATP-coupled ligase reaction, activating hydrogencarbonate by forming carboxy phosphate which reacts with ammonia to form carbamoyl phosphate.</text>
</comment>
<keyword evidence="9 17" id="KW-0547">Nucleotide-binding</keyword>
<feature type="binding site" evidence="17">
    <location>
        <position position="129"/>
    </location>
    <ligand>
        <name>ATP</name>
        <dbReference type="ChEBI" id="CHEBI:30616"/>
        <label>1</label>
    </ligand>
</feature>
<keyword evidence="7" id="KW-0479">Metal-binding</keyword>
<evidence type="ECO:0000256" key="9">
    <source>
        <dbReference type="ARBA" id="ARBA00022741"/>
    </source>
</evidence>
<dbReference type="Gene3D" id="3.30.1490.20">
    <property type="entry name" value="ATP-grasp fold, A domain"/>
    <property type="match status" value="1"/>
</dbReference>
<feature type="binding site" evidence="17">
    <location>
        <position position="300"/>
    </location>
    <ligand>
        <name>Mg(2+)</name>
        <dbReference type="ChEBI" id="CHEBI:18420"/>
        <label>2</label>
    </ligand>
</feature>
<comment type="pathway">
    <text evidence="17">Pyrimidine metabolism; UMP biosynthesis via de novo pathway; (S)-dihydroorotate from bicarbonate: step 1/3.</text>
</comment>
<dbReference type="UniPathway" id="UPA00068">
    <property type="reaction ID" value="UER00171"/>
</dbReference>
<evidence type="ECO:0000313" key="20">
    <source>
        <dbReference type="EMBL" id="TDW12636.1"/>
    </source>
</evidence>
<feature type="binding site" evidence="17">
    <location>
        <position position="210"/>
    </location>
    <ligand>
        <name>ATP</name>
        <dbReference type="ChEBI" id="CHEBI:30616"/>
        <label>1</label>
    </ligand>
</feature>
<dbReference type="SUPFAM" id="SSF52440">
    <property type="entry name" value="PreATP-grasp domain"/>
    <property type="match status" value="2"/>
</dbReference>
<feature type="binding site" evidence="17">
    <location>
        <position position="176"/>
    </location>
    <ligand>
        <name>ATP</name>
        <dbReference type="ChEBI" id="CHEBI:30616"/>
        <label>1</label>
    </ligand>
</feature>
<dbReference type="Gene3D" id="3.40.50.20">
    <property type="match status" value="2"/>
</dbReference>
<accession>A0A4R7Z9P4</accession>
<keyword evidence="11" id="KW-0460">Magnesium</keyword>